<accession>A0A0G4FK67</accession>
<feature type="compositionally biased region" description="Polar residues" evidence="2">
    <location>
        <begin position="140"/>
        <end position="149"/>
    </location>
</feature>
<feature type="compositionally biased region" description="Polar residues" evidence="2">
    <location>
        <begin position="22"/>
        <end position="34"/>
    </location>
</feature>
<feature type="region of interest" description="Disordered" evidence="2">
    <location>
        <begin position="77"/>
        <end position="115"/>
    </location>
</feature>
<reference evidence="3 4" key="1">
    <citation type="submission" date="2014-11" db="EMBL/GenBank/DDBJ databases">
        <authorList>
            <person name="Zhu J."/>
            <person name="Qi W."/>
            <person name="Song R."/>
        </authorList>
    </citation>
    <scope>NUCLEOTIDE SEQUENCE [LARGE SCALE GENOMIC DNA]</scope>
</reference>
<dbReference type="AlphaFoldDB" id="A0A0G4FK67"/>
<sequence length="359" mass="37550">MIHGKDLLPASPDPSTVPLPSRASSYFTADSPQSLPVPFTSSMGSINDGREAMMGVVAGASSLWGLPPPYGCPGEMSTSYGYGPPEQPDEITPRSVTKKPASYTPGSQDRAEPSGVAPLHFACSSMGLPFPTSPSPSPSANLRSASMSVPSTQPSSHPTAPHTPTADPGVTSDGPPRRFAGQLFAPTDHQLTPPTSMPNSMVTPSIPMPPAHTHHGGGDEEVSIPLADGHQHLLGAASAAQLLQTIVQLQGGMMAAEGEGGAGVGVGVSNGGSGGGGGLPSYPQCLDVETSERILKTLQQTNLLVIGQTMLFQQHMQAARDMLRENSRLKEENEYLSMRINTLQSRMRQYERAHLGSID</sequence>
<feature type="coiled-coil region" evidence="1">
    <location>
        <begin position="312"/>
        <end position="353"/>
    </location>
</feature>
<evidence type="ECO:0000256" key="2">
    <source>
        <dbReference type="SAM" id="MobiDB-lite"/>
    </source>
</evidence>
<evidence type="ECO:0000256" key="1">
    <source>
        <dbReference type="SAM" id="Coils"/>
    </source>
</evidence>
<proteinExistence type="predicted"/>
<protein>
    <submittedName>
        <fullName evidence="3">Uncharacterized protein</fullName>
    </submittedName>
</protein>
<organism evidence="3 4">
    <name type="scientific">Vitrella brassicaformis (strain CCMP3155)</name>
    <dbReference type="NCBI Taxonomy" id="1169540"/>
    <lineage>
        <taxon>Eukaryota</taxon>
        <taxon>Sar</taxon>
        <taxon>Alveolata</taxon>
        <taxon>Colpodellida</taxon>
        <taxon>Vitrellaceae</taxon>
        <taxon>Vitrella</taxon>
    </lineage>
</organism>
<gene>
    <name evidence="3" type="ORF">Vbra_21319</name>
</gene>
<keyword evidence="4" id="KW-1185">Reference proteome</keyword>
<evidence type="ECO:0000313" key="4">
    <source>
        <dbReference type="Proteomes" id="UP000041254"/>
    </source>
</evidence>
<feature type="region of interest" description="Disordered" evidence="2">
    <location>
        <begin position="1"/>
        <end position="34"/>
    </location>
</feature>
<feature type="compositionally biased region" description="Polar residues" evidence="2">
    <location>
        <begin position="189"/>
        <end position="203"/>
    </location>
</feature>
<feature type="compositionally biased region" description="Low complexity" evidence="2">
    <location>
        <begin position="150"/>
        <end position="168"/>
    </location>
</feature>
<dbReference type="Proteomes" id="UP000041254">
    <property type="component" value="Unassembled WGS sequence"/>
</dbReference>
<name>A0A0G4FK67_VITBC</name>
<dbReference type="InParanoid" id="A0A0G4FK67"/>
<evidence type="ECO:0000313" key="3">
    <source>
        <dbReference type="EMBL" id="CEM14181.1"/>
    </source>
</evidence>
<feature type="region of interest" description="Disordered" evidence="2">
    <location>
        <begin position="130"/>
        <end position="223"/>
    </location>
</feature>
<dbReference type="EMBL" id="CDMY01000455">
    <property type="protein sequence ID" value="CEM14181.1"/>
    <property type="molecule type" value="Genomic_DNA"/>
</dbReference>
<keyword evidence="1" id="KW-0175">Coiled coil</keyword>
<dbReference type="VEuPathDB" id="CryptoDB:Vbra_21319"/>